<evidence type="ECO:0000256" key="4">
    <source>
        <dbReference type="ARBA" id="ARBA00022840"/>
    </source>
</evidence>
<accession>A0ABQ2M464</accession>
<dbReference type="PROSITE" id="PS51198">
    <property type="entry name" value="UVRD_HELICASE_ATP_BIND"/>
    <property type="match status" value="1"/>
</dbReference>
<evidence type="ECO:0000313" key="9">
    <source>
        <dbReference type="Proteomes" id="UP000631535"/>
    </source>
</evidence>
<evidence type="ECO:0000256" key="5">
    <source>
        <dbReference type="PROSITE-ProRule" id="PRU00560"/>
    </source>
</evidence>
<dbReference type="EMBL" id="BMMP01000003">
    <property type="protein sequence ID" value="GGO45708.1"/>
    <property type="molecule type" value="Genomic_DNA"/>
</dbReference>
<name>A0ABQ2M464_9ACTN</name>
<sequence length="780" mass="83642">MTESQPAAPLAAALHQEQRYADLLYDRLEEERAATAKVLAEVHARGTDGGTRQAATEREALSDEYSRRLAQLDSVESGLCFGRIDAVDGEALYVGRIGLRTPAMDPLLVDWRAPAAGPFYTASPARPSGLARRRHLHSQNRTVTGIDDEILDPRLLREPGPESGDESGLVGEAALLQALDGARTGRMTDVVATIQAEQDRVIRSPLQGVLVVQGGPGTGKTVAALHRAAYLLYTHRSTLARRGVLVVGPNAVFLRYIGEVLPSLGETDVVLTSLGGLFPGVETSAEDTAATAVIKGSLRMARVLAEAVRLHQHVPDGDLPVPLDEEETSVRVPHEVCLRALRRAQALETPHNAARKRFVTDMLAALVRARAEHTQRPLDDEELRHGPRELWRQRSVRSALDRLWPLLTPARLVDRLLSDCSLLAGAAADLLDDTEQAALLRPPGAELTVGDVPLLDEAAELLGEDDSSARARARAARAERAEEERYAREVLQILGLDESGLVEASDLAVGMCGPGAARTTANRAVADRSWAYGHVIVDEAQELSPMAWRMVMRRAPSRSMTLVGDVAQTGNPAGARSWEGVLAPHAAGRWREERLTVNYRTPAEVMEPAARVLAAVSPDQEPPGSVRQEGVRPHAVRCETGSLAAGAVRCVTREHGALREAGGGKLAVIAPDDRVPALCRALPRAATGSGSAALDAEVAVLSVAQAKGLEFDRVVLADPAGILAQSPQGGHDLYVAITRVTHRLTVVYEGHLPEALVQLDRSARGDSPQAHAPWDPDRAP</sequence>
<keyword evidence="4 5" id="KW-0067">ATP-binding</keyword>
<dbReference type="Proteomes" id="UP000631535">
    <property type="component" value="Unassembled WGS sequence"/>
</dbReference>
<reference evidence="9" key="1">
    <citation type="journal article" date="2019" name="Int. J. Syst. Evol. Microbiol.">
        <title>The Global Catalogue of Microorganisms (GCM) 10K type strain sequencing project: providing services to taxonomists for standard genome sequencing and annotation.</title>
        <authorList>
            <consortium name="The Broad Institute Genomics Platform"/>
            <consortium name="The Broad Institute Genome Sequencing Center for Infectious Disease"/>
            <person name="Wu L."/>
            <person name="Ma J."/>
        </authorList>
    </citation>
    <scope>NUCLEOTIDE SEQUENCE [LARGE SCALE GENOMIC DNA]</scope>
    <source>
        <strain evidence="9">CGMCC 4.7178</strain>
    </source>
</reference>
<keyword evidence="9" id="KW-1185">Reference proteome</keyword>
<comment type="caution">
    <text evidence="8">The sequence shown here is derived from an EMBL/GenBank/DDBJ whole genome shotgun (WGS) entry which is preliminary data.</text>
</comment>
<gene>
    <name evidence="8" type="ORF">GCM10012287_14300</name>
</gene>
<dbReference type="GO" id="GO:0004386">
    <property type="term" value="F:helicase activity"/>
    <property type="evidence" value="ECO:0007669"/>
    <property type="project" value="UniProtKB-KW"/>
</dbReference>
<protein>
    <submittedName>
        <fullName evidence="8">DNA helicase</fullName>
    </submittedName>
</protein>
<dbReference type="Pfam" id="PF00580">
    <property type="entry name" value="UvrD-helicase"/>
    <property type="match status" value="1"/>
</dbReference>
<dbReference type="InterPro" id="IPR000212">
    <property type="entry name" value="DNA_helicase_UvrD/REP"/>
</dbReference>
<evidence type="ECO:0000256" key="1">
    <source>
        <dbReference type="ARBA" id="ARBA00022741"/>
    </source>
</evidence>
<dbReference type="Gene3D" id="3.40.50.300">
    <property type="entry name" value="P-loop containing nucleotide triphosphate hydrolases"/>
    <property type="match status" value="3"/>
</dbReference>
<evidence type="ECO:0000313" key="8">
    <source>
        <dbReference type="EMBL" id="GGO45708.1"/>
    </source>
</evidence>
<dbReference type="PANTHER" id="PTHR11070:SF45">
    <property type="entry name" value="DNA 3'-5' HELICASE"/>
    <property type="match status" value="1"/>
</dbReference>
<feature type="binding site" evidence="5">
    <location>
        <begin position="214"/>
        <end position="221"/>
    </location>
    <ligand>
        <name>ATP</name>
        <dbReference type="ChEBI" id="CHEBI:30616"/>
    </ligand>
</feature>
<dbReference type="InterPro" id="IPR014016">
    <property type="entry name" value="UvrD-like_ATP-bd"/>
</dbReference>
<organism evidence="8 9">
    <name type="scientific">Streptomyces daqingensis</name>
    <dbReference type="NCBI Taxonomy" id="1472640"/>
    <lineage>
        <taxon>Bacteria</taxon>
        <taxon>Bacillati</taxon>
        <taxon>Actinomycetota</taxon>
        <taxon>Actinomycetes</taxon>
        <taxon>Kitasatosporales</taxon>
        <taxon>Streptomycetaceae</taxon>
        <taxon>Streptomyces</taxon>
    </lineage>
</organism>
<feature type="domain" description="UvrD-like helicase ATP-binding" evidence="7">
    <location>
        <begin position="193"/>
        <end position="602"/>
    </location>
</feature>
<dbReference type="InterPro" id="IPR027417">
    <property type="entry name" value="P-loop_NTPase"/>
</dbReference>
<keyword evidence="1 5" id="KW-0547">Nucleotide-binding</keyword>
<keyword evidence="2 5" id="KW-0378">Hydrolase</keyword>
<keyword evidence="3 5" id="KW-0347">Helicase</keyword>
<dbReference type="SUPFAM" id="SSF52540">
    <property type="entry name" value="P-loop containing nucleoside triphosphate hydrolases"/>
    <property type="match status" value="1"/>
</dbReference>
<feature type="region of interest" description="Disordered" evidence="6">
    <location>
        <begin position="761"/>
        <end position="780"/>
    </location>
</feature>
<evidence type="ECO:0000259" key="7">
    <source>
        <dbReference type="PROSITE" id="PS51198"/>
    </source>
</evidence>
<evidence type="ECO:0000256" key="2">
    <source>
        <dbReference type="ARBA" id="ARBA00022801"/>
    </source>
</evidence>
<evidence type="ECO:0000256" key="3">
    <source>
        <dbReference type="ARBA" id="ARBA00022806"/>
    </source>
</evidence>
<proteinExistence type="predicted"/>
<dbReference type="PANTHER" id="PTHR11070">
    <property type="entry name" value="UVRD / RECB / PCRA DNA HELICASE FAMILY MEMBER"/>
    <property type="match status" value="1"/>
</dbReference>
<evidence type="ECO:0000256" key="6">
    <source>
        <dbReference type="SAM" id="MobiDB-lite"/>
    </source>
</evidence>
<dbReference type="RefSeq" id="WP_189036183.1">
    <property type="nucleotide sequence ID" value="NZ_BMMP01000003.1"/>
</dbReference>